<dbReference type="GO" id="GO:0005634">
    <property type="term" value="C:nucleus"/>
    <property type="evidence" value="ECO:0007669"/>
    <property type="project" value="UniProtKB-SubCell"/>
</dbReference>
<feature type="compositionally biased region" description="Acidic residues" evidence="5">
    <location>
        <begin position="364"/>
        <end position="373"/>
    </location>
</feature>
<evidence type="ECO:0000256" key="1">
    <source>
        <dbReference type="ARBA" id="ARBA00004123"/>
    </source>
</evidence>
<evidence type="ECO:0000313" key="8">
    <source>
        <dbReference type="Proteomes" id="UP000307173"/>
    </source>
</evidence>
<dbReference type="InterPro" id="IPR036910">
    <property type="entry name" value="HMG_box_dom_sf"/>
</dbReference>
<dbReference type="Proteomes" id="UP000307173">
    <property type="component" value="Unassembled WGS sequence"/>
</dbReference>
<sequence>MQTEGTVDILQESEPNNAVVDSTTKEIQESVNEMEPRDLKDSDNERGKVLKQIIPYETEALRLKQKCKDLKQKIADLEAQNQVRAIGVSRVKDSISRSRFEYSLLLELLEKRSSTLPIPDLKNLNAKDFDVKSVESLKTEDITNLLSSTPLEMLDVKKLFPNTLGDLLLERQKQFVKSKQAAIEDRGKTHRRKRGALNTVSGSSRKRVRDPREPKRPTNAYLFFCDSERERVKAEWAENHPNEHIDLSKAMTDVWKTMSDEDKRPYFEKYEKDRARYQKAVEEFEIIKEKERLAAAESSVHSENSASASVEPDDETPVMPLSDTSVDATFDDAANINELKSEDLADDDDNDHLKDMPMQRHTDEEEDEDGEEDVDKRESVLEDESSIQGDLDSEDPNINSELQEDAYEVDEDDILNDAIDNASAKTVTDPETASTELKSEPDFENEV</sequence>
<keyword evidence="2 4" id="KW-0238">DNA-binding</keyword>
<accession>A0A4T0X1P8</accession>
<evidence type="ECO:0000256" key="2">
    <source>
        <dbReference type="ARBA" id="ARBA00023125"/>
    </source>
</evidence>
<evidence type="ECO:0000256" key="5">
    <source>
        <dbReference type="SAM" id="MobiDB-lite"/>
    </source>
</evidence>
<feature type="compositionally biased region" description="Acidic residues" evidence="5">
    <location>
        <begin position="381"/>
        <end position="395"/>
    </location>
</feature>
<evidence type="ECO:0000313" key="7">
    <source>
        <dbReference type="EMBL" id="TID28921.1"/>
    </source>
</evidence>
<feature type="region of interest" description="Disordered" evidence="5">
    <location>
        <begin position="1"/>
        <end position="46"/>
    </location>
</feature>
<evidence type="ECO:0000256" key="3">
    <source>
        <dbReference type="ARBA" id="ARBA00023242"/>
    </source>
</evidence>
<dbReference type="CDD" id="cd22016">
    <property type="entry name" value="HMG-box_NHP10-like"/>
    <property type="match status" value="1"/>
</dbReference>
<dbReference type="AlphaFoldDB" id="A0A4T0X1P8"/>
<feature type="compositionally biased region" description="Basic and acidic residues" evidence="5">
    <location>
        <begin position="351"/>
        <end position="363"/>
    </location>
</feature>
<comment type="caution">
    <text evidence="7">The sequence shown here is derived from an EMBL/GenBank/DDBJ whole genome shotgun (WGS) entry which is preliminary data.</text>
</comment>
<feature type="compositionally biased region" description="Low complexity" evidence="5">
    <location>
        <begin position="295"/>
        <end position="310"/>
    </location>
</feature>
<feature type="region of interest" description="Disordered" evidence="5">
    <location>
        <begin position="180"/>
        <end position="215"/>
    </location>
</feature>
<protein>
    <recommendedName>
        <fullName evidence="6">HMG box domain-containing protein</fullName>
    </recommendedName>
</protein>
<feature type="DNA-binding region" description="HMG box" evidence="4">
    <location>
        <begin position="214"/>
        <end position="285"/>
    </location>
</feature>
<feature type="domain" description="HMG box" evidence="6">
    <location>
        <begin position="214"/>
        <end position="285"/>
    </location>
</feature>
<evidence type="ECO:0000259" key="6">
    <source>
        <dbReference type="PROSITE" id="PS50118"/>
    </source>
</evidence>
<organism evidence="7 8">
    <name type="scientific">Pichia inconspicua</name>
    <dbReference type="NCBI Taxonomy" id="52247"/>
    <lineage>
        <taxon>Eukaryota</taxon>
        <taxon>Fungi</taxon>
        <taxon>Dikarya</taxon>
        <taxon>Ascomycota</taxon>
        <taxon>Saccharomycotina</taxon>
        <taxon>Pichiomycetes</taxon>
        <taxon>Pichiales</taxon>
        <taxon>Pichiaceae</taxon>
        <taxon>Pichia</taxon>
    </lineage>
</organism>
<feature type="compositionally biased region" description="Acidic residues" evidence="5">
    <location>
        <begin position="402"/>
        <end position="415"/>
    </location>
</feature>
<comment type="subcellular location">
    <subcellularLocation>
        <location evidence="1">Nucleus</location>
    </subcellularLocation>
</comment>
<keyword evidence="8" id="KW-1185">Reference proteome</keyword>
<dbReference type="SUPFAM" id="SSF47095">
    <property type="entry name" value="HMG-box"/>
    <property type="match status" value="1"/>
</dbReference>
<reference evidence="7 8" key="1">
    <citation type="journal article" date="2019" name="Front. Genet.">
        <title>Whole-Genome Sequencing of the Opportunistic Yeast Pathogen Candida inconspicua Uncovers Its Hybrid Origin.</title>
        <authorList>
            <person name="Mixao V."/>
            <person name="Hansen A.P."/>
            <person name="Saus E."/>
            <person name="Boekhout T."/>
            <person name="Lass-Florl C."/>
            <person name="Gabaldon T."/>
        </authorList>
    </citation>
    <scope>NUCLEOTIDE SEQUENCE [LARGE SCALE GENOMIC DNA]</scope>
    <source>
        <strain evidence="7 8">CBS 180</strain>
    </source>
</reference>
<proteinExistence type="predicted"/>
<dbReference type="InterPro" id="IPR050342">
    <property type="entry name" value="HMGB"/>
</dbReference>
<keyword evidence="3 4" id="KW-0539">Nucleus</keyword>
<dbReference type="SMART" id="SM00398">
    <property type="entry name" value="HMG"/>
    <property type="match status" value="1"/>
</dbReference>
<dbReference type="STRING" id="52247.A0A4T0X1P8"/>
<dbReference type="PANTHER" id="PTHR48112:SF22">
    <property type="entry name" value="MITOCHONDRIAL TRANSCRIPTION FACTOR A, ISOFORM B"/>
    <property type="match status" value="1"/>
</dbReference>
<gene>
    <name evidence="7" type="ORF">CANINC_002189</name>
</gene>
<dbReference type="EMBL" id="SELW01000355">
    <property type="protein sequence ID" value="TID28921.1"/>
    <property type="molecule type" value="Genomic_DNA"/>
</dbReference>
<dbReference type="Gene3D" id="1.10.30.10">
    <property type="entry name" value="High mobility group box domain"/>
    <property type="match status" value="1"/>
</dbReference>
<dbReference type="OrthoDB" id="10070927at2759"/>
<name>A0A4T0X1P8_9ASCO</name>
<dbReference type="InterPro" id="IPR056513">
    <property type="entry name" value="INO80F"/>
</dbReference>
<feature type="compositionally biased region" description="Polar residues" evidence="5">
    <location>
        <begin position="423"/>
        <end position="436"/>
    </location>
</feature>
<dbReference type="Pfam" id="PF00505">
    <property type="entry name" value="HMG_box"/>
    <property type="match status" value="1"/>
</dbReference>
<dbReference type="PROSITE" id="PS50118">
    <property type="entry name" value="HMG_BOX_2"/>
    <property type="match status" value="1"/>
</dbReference>
<dbReference type="PANTHER" id="PTHR48112">
    <property type="entry name" value="HIGH MOBILITY GROUP PROTEIN DSP1"/>
    <property type="match status" value="1"/>
</dbReference>
<feature type="region of interest" description="Disordered" evidence="5">
    <location>
        <begin position="293"/>
        <end position="447"/>
    </location>
</feature>
<dbReference type="Pfam" id="PF24245">
    <property type="entry name" value="INO80F"/>
    <property type="match status" value="1"/>
</dbReference>
<dbReference type="InterPro" id="IPR009071">
    <property type="entry name" value="HMG_box_dom"/>
</dbReference>
<feature type="compositionally biased region" description="Basic and acidic residues" evidence="5">
    <location>
        <begin position="23"/>
        <end position="46"/>
    </location>
</feature>
<feature type="compositionally biased region" description="Polar residues" evidence="5">
    <location>
        <begin position="13"/>
        <end position="22"/>
    </location>
</feature>
<evidence type="ECO:0000256" key="4">
    <source>
        <dbReference type="PROSITE-ProRule" id="PRU00267"/>
    </source>
</evidence>
<dbReference type="GO" id="GO:0003677">
    <property type="term" value="F:DNA binding"/>
    <property type="evidence" value="ECO:0007669"/>
    <property type="project" value="UniProtKB-UniRule"/>
</dbReference>